<evidence type="ECO:0000256" key="1">
    <source>
        <dbReference type="ARBA" id="ARBA00022630"/>
    </source>
</evidence>
<reference evidence="8 9" key="2">
    <citation type="submission" date="2024-08" db="EMBL/GenBank/DDBJ databases">
        <title>Phylogenomic analyses of a clade within the roseobacter group suggest taxonomic reassignments of species of the genera Aestuariivita, Citreicella, Loktanella, Nautella, Pelagibaca, Ruegeria, Thalassobius, Thiobacimonas and Tropicibacter, and the proposal o.</title>
        <authorList>
            <person name="Jeon C.O."/>
        </authorList>
    </citation>
    <scope>NUCLEOTIDE SEQUENCE [LARGE SCALE GENOMIC DNA]</scope>
    <source>
        <strain evidence="8 9">SS1-5</strain>
    </source>
</reference>
<dbReference type="RefSeq" id="WP_342076533.1">
    <property type="nucleotide sequence ID" value="NZ_CP151767.2"/>
</dbReference>
<comment type="subunit">
    <text evidence="6">Homodimer.</text>
</comment>
<comment type="caution">
    <text evidence="6">Lacks conserved residue(s) required for the propagation of feature annotation.</text>
</comment>
<comment type="function">
    <text evidence="6">Also exhibits azoreductase activity. Catalyzes the reductive cleavage of the azo bond in aromatic azo compounds to the corresponding amines.</text>
</comment>
<feature type="binding site" evidence="6">
    <location>
        <position position="10"/>
    </location>
    <ligand>
        <name>FMN</name>
        <dbReference type="ChEBI" id="CHEBI:58210"/>
    </ligand>
</feature>
<evidence type="ECO:0000313" key="9">
    <source>
        <dbReference type="Proteomes" id="UP001470809"/>
    </source>
</evidence>
<evidence type="ECO:0000256" key="5">
    <source>
        <dbReference type="ARBA" id="ARBA00048542"/>
    </source>
</evidence>
<dbReference type="Proteomes" id="UP001470809">
    <property type="component" value="Chromosome"/>
</dbReference>
<dbReference type="SUPFAM" id="SSF52218">
    <property type="entry name" value="Flavoproteins"/>
    <property type="match status" value="1"/>
</dbReference>
<comment type="catalytic activity">
    <reaction evidence="5">
        <text>N,N-dimethyl-1,4-phenylenediamine + anthranilate + 2 NAD(+) = 2-(4-dimethylaminophenyl)diazenylbenzoate + 2 NADH + 2 H(+)</text>
        <dbReference type="Rhea" id="RHEA:55872"/>
        <dbReference type="ChEBI" id="CHEBI:15378"/>
        <dbReference type="ChEBI" id="CHEBI:15783"/>
        <dbReference type="ChEBI" id="CHEBI:16567"/>
        <dbReference type="ChEBI" id="CHEBI:57540"/>
        <dbReference type="ChEBI" id="CHEBI:57945"/>
        <dbReference type="ChEBI" id="CHEBI:71579"/>
        <dbReference type="EC" id="1.7.1.17"/>
    </reaction>
    <physiologicalReaction direction="right-to-left" evidence="5">
        <dbReference type="Rhea" id="RHEA:55874"/>
    </physiologicalReaction>
</comment>
<gene>
    <name evidence="6" type="primary">azoR</name>
    <name evidence="8" type="ORF">AABB31_20085</name>
</gene>
<dbReference type="InterPro" id="IPR023048">
    <property type="entry name" value="NADH:quinone_OxRdtase_FMN_depd"/>
</dbReference>
<dbReference type="KEGG" id="yrh:AABB31_20085"/>
<evidence type="ECO:0000256" key="3">
    <source>
        <dbReference type="ARBA" id="ARBA00023002"/>
    </source>
</evidence>
<proteinExistence type="inferred from homology"/>
<dbReference type="InterPro" id="IPR003680">
    <property type="entry name" value="Flavodoxin_fold"/>
</dbReference>
<keyword evidence="2 6" id="KW-0288">FMN</keyword>
<evidence type="ECO:0000259" key="7">
    <source>
        <dbReference type="Pfam" id="PF02525"/>
    </source>
</evidence>
<dbReference type="Gene3D" id="3.40.50.360">
    <property type="match status" value="1"/>
</dbReference>
<evidence type="ECO:0000256" key="2">
    <source>
        <dbReference type="ARBA" id="ARBA00022643"/>
    </source>
</evidence>
<dbReference type="GO" id="GO:0016655">
    <property type="term" value="F:oxidoreductase activity, acting on NAD(P)H, quinone or similar compound as acceptor"/>
    <property type="evidence" value="ECO:0007669"/>
    <property type="project" value="InterPro"/>
</dbReference>
<dbReference type="PANTHER" id="PTHR43741:SF2">
    <property type="entry name" value="FMN-DEPENDENT NADH:QUINONE OXIDOREDUCTASE"/>
    <property type="match status" value="1"/>
</dbReference>
<feature type="domain" description="Flavodoxin-like fold" evidence="7">
    <location>
        <begin position="3"/>
        <end position="173"/>
    </location>
</feature>
<evidence type="ECO:0000313" key="8">
    <source>
        <dbReference type="EMBL" id="WZU67222.1"/>
    </source>
</evidence>
<organism evidence="8 9">
    <name type="scientific">Yoonia rhodophyticola</name>
    <dbReference type="NCBI Taxonomy" id="3137370"/>
    <lineage>
        <taxon>Bacteria</taxon>
        <taxon>Pseudomonadati</taxon>
        <taxon>Pseudomonadota</taxon>
        <taxon>Alphaproteobacteria</taxon>
        <taxon>Rhodobacterales</taxon>
        <taxon>Paracoccaceae</taxon>
        <taxon>Yoonia</taxon>
    </lineage>
</organism>
<dbReference type="PANTHER" id="PTHR43741">
    <property type="entry name" value="FMN-DEPENDENT NADH-AZOREDUCTASE 1"/>
    <property type="match status" value="1"/>
</dbReference>
<name>A0AAN0MD02_9RHOB</name>
<sequence length="178" mass="18729">MSTILHINASGVTDGSVSRAATNRLIANLNPTRVITRDLAATPLPQIDSAWINARLVPADDQSADDQAILALSDVLIAELQAADTVVIGMPIYNFGMPAALKAWIDLIARPKVTFAYTANGPVGLLENKRAIVAVASGGVPVDSALDFATPHLRQVLQFVGISDISVHVAKELLDQAA</sequence>
<dbReference type="EC" id="1.6.5.-" evidence="6"/>
<keyword evidence="4 6" id="KW-0520">NAD</keyword>
<keyword evidence="1 6" id="KW-0285">Flavoprotein</keyword>
<keyword evidence="3 6" id="KW-0560">Oxidoreductase</keyword>
<accession>A0AAN0MD02</accession>
<dbReference type="EC" id="1.7.1.17" evidence="6"/>
<dbReference type="InterPro" id="IPR050104">
    <property type="entry name" value="FMN-dep_NADH:Q_OxRdtase_AzoR1"/>
</dbReference>
<dbReference type="Pfam" id="PF02525">
    <property type="entry name" value="Flavodoxin_2"/>
    <property type="match status" value="1"/>
</dbReference>
<reference evidence="9" key="1">
    <citation type="submission" date="2024-04" db="EMBL/GenBank/DDBJ databases">
        <title>Phylogenomic analyses of a clade within the roseobacter group suggest taxonomic reassignments of species of the genera Aestuariivita, Citreicella, Loktanella, Nautella, Pelagibaca, Ruegeria, Thalassobius, Thiobacimonas and Tropicibacter, and the proposal o.</title>
        <authorList>
            <person name="Jeon C.O."/>
        </authorList>
    </citation>
    <scope>NUCLEOTIDE SEQUENCE [LARGE SCALE GENOMIC DNA]</scope>
    <source>
        <strain evidence="9">SS1-5</strain>
    </source>
</reference>
<comment type="function">
    <text evidence="6">Quinone reductase that provides resistance to thiol-specific stress caused by electrophilic quinones.</text>
</comment>
<evidence type="ECO:0000256" key="6">
    <source>
        <dbReference type="HAMAP-Rule" id="MF_01216"/>
    </source>
</evidence>
<dbReference type="HAMAP" id="MF_01216">
    <property type="entry name" value="Azoreductase_type1"/>
    <property type="match status" value="1"/>
</dbReference>
<comment type="catalytic activity">
    <reaction evidence="6">
        <text>2 a quinone + NADH + H(+) = 2 a 1,4-benzosemiquinone + NAD(+)</text>
        <dbReference type="Rhea" id="RHEA:65952"/>
        <dbReference type="ChEBI" id="CHEBI:15378"/>
        <dbReference type="ChEBI" id="CHEBI:57540"/>
        <dbReference type="ChEBI" id="CHEBI:57945"/>
        <dbReference type="ChEBI" id="CHEBI:132124"/>
        <dbReference type="ChEBI" id="CHEBI:134225"/>
    </reaction>
</comment>
<protein>
    <recommendedName>
        <fullName evidence="6">FMN dependent NADH:quinone oxidoreductase</fullName>
        <ecNumber evidence="6">1.6.5.-</ecNumber>
    </recommendedName>
    <alternativeName>
        <fullName evidence="6">Azo-dye reductase</fullName>
    </alternativeName>
    <alternativeName>
        <fullName evidence="6">FMN-dependent NADH-azo compound oxidoreductase</fullName>
    </alternativeName>
    <alternativeName>
        <fullName evidence="6">FMN-dependent NADH-azoreductase</fullName>
        <ecNumber evidence="6">1.7.1.17</ecNumber>
    </alternativeName>
</protein>
<dbReference type="EMBL" id="CP151767">
    <property type="protein sequence ID" value="WZU67222.1"/>
    <property type="molecule type" value="Genomic_DNA"/>
</dbReference>
<evidence type="ECO:0000256" key="4">
    <source>
        <dbReference type="ARBA" id="ARBA00023027"/>
    </source>
</evidence>
<dbReference type="InterPro" id="IPR029039">
    <property type="entry name" value="Flavoprotein-like_sf"/>
</dbReference>
<dbReference type="GO" id="GO:0009055">
    <property type="term" value="F:electron transfer activity"/>
    <property type="evidence" value="ECO:0007669"/>
    <property type="project" value="UniProtKB-UniRule"/>
</dbReference>
<comment type="cofactor">
    <cofactor evidence="6">
        <name>FMN</name>
        <dbReference type="ChEBI" id="CHEBI:58210"/>
    </cofactor>
    <text evidence="6">Binds 1 FMN per subunit.</text>
</comment>
<comment type="similarity">
    <text evidence="6">Belongs to the azoreductase type 1 family.</text>
</comment>
<dbReference type="GO" id="GO:0010181">
    <property type="term" value="F:FMN binding"/>
    <property type="evidence" value="ECO:0007669"/>
    <property type="project" value="UniProtKB-UniRule"/>
</dbReference>
<dbReference type="AlphaFoldDB" id="A0AAN0MD02"/>
<dbReference type="GO" id="GO:0016652">
    <property type="term" value="F:oxidoreductase activity, acting on NAD(P)H as acceptor"/>
    <property type="evidence" value="ECO:0007669"/>
    <property type="project" value="UniProtKB-UniRule"/>
</dbReference>
<keyword evidence="9" id="KW-1185">Reference proteome</keyword>
<feature type="binding site" evidence="6">
    <location>
        <begin position="16"/>
        <end position="18"/>
    </location>
    <ligand>
        <name>FMN</name>
        <dbReference type="ChEBI" id="CHEBI:58210"/>
    </ligand>
</feature>